<dbReference type="GO" id="GO:0016740">
    <property type="term" value="F:transferase activity"/>
    <property type="evidence" value="ECO:0007669"/>
    <property type="project" value="UniProtKB-KW"/>
</dbReference>
<keyword evidence="12" id="KW-1185">Reference proteome</keyword>
<dbReference type="Gene3D" id="3.10.520.10">
    <property type="entry name" value="ApbE-like domains"/>
    <property type="match status" value="1"/>
</dbReference>
<dbReference type="Pfam" id="PF02424">
    <property type="entry name" value="ApbE"/>
    <property type="match status" value="1"/>
</dbReference>
<dbReference type="PANTHER" id="PTHR30040:SF2">
    <property type="entry name" value="FAD:PROTEIN FMN TRANSFERASE"/>
    <property type="match status" value="1"/>
</dbReference>
<evidence type="ECO:0000256" key="9">
    <source>
        <dbReference type="ARBA" id="ARBA00031306"/>
    </source>
</evidence>
<sequence>MTISRRRFITISAAAMGVGLPSHARTWRGVALGADVSITLHSQQSNTDQIITRAVSHIRRLEGEFSIYQPQSRISSLNHTGKTANSFDFNALLNEVNEIHALTNGLFDPTIQPLWQAYANDPNLPVDAEKQALLRVGWRHVQNTPDHLRFARAGMAMTLNGIAQGFVTDQISTLLHNAGFPDATVNIGEYRTGTNPVKIAIGGSDSAITLSNAAIATSAPSALMLNGHTGHILHPKRGAIPSVWQSVSVVAKRASIADGISTALCLADDLSLAQRLVQTGVIQRCILIDKHGKITTLVG</sequence>
<protein>
    <recommendedName>
        <fullName evidence="3">FAD:protein FMN transferase</fullName>
        <ecNumber evidence="2">2.7.1.180</ecNumber>
    </recommendedName>
    <alternativeName>
        <fullName evidence="9">Flavin transferase</fullName>
    </alternativeName>
</protein>
<gene>
    <name evidence="11" type="ORF">BFP76_05465</name>
</gene>
<dbReference type="SUPFAM" id="SSF143631">
    <property type="entry name" value="ApbE-like"/>
    <property type="match status" value="1"/>
</dbReference>
<keyword evidence="8" id="KW-0460">Magnesium</keyword>
<evidence type="ECO:0000256" key="3">
    <source>
        <dbReference type="ARBA" id="ARBA00016337"/>
    </source>
</evidence>
<comment type="cofactor">
    <cofactor evidence="1">
        <name>Mg(2+)</name>
        <dbReference type="ChEBI" id="CHEBI:18420"/>
    </cofactor>
</comment>
<dbReference type="RefSeq" id="WP_165775700.1">
    <property type="nucleotide sequence ID" value="NZ_MDGM01000012.1"/>
</dbReference>
<evidence type="ECO:0000313" key="12">
    <source>
        <dbReference type="Proteomes" id="UP000231516"/>
    </source>
</evidence>
<dbReference type="PANTHER" id="PTHR30040">
    <property type="entry name" value="THIAMINE BIOSYNTHESIS LIPOPROTEIN APBE"/>
    <property type="match status" value="1"/>
</dbReference>
<proteinExistence type="predicted"/>
<keyword evidence="6" id="KW-0479">Metal-binding</keyword>
<reference evidence="11 12" key="1">
    <citation type="submission" date="2016-08" db="EMBL/GenBank/DDBJ databases">
        <title>Draft genome of Amylibacter sp. strain 4G11.</title>
        <authorList>
            <person name="Wong S.-K."/>
            <person name="Hamasaki K."/>
            <person name="Yoshizawa S."/>
        </authorList>
    </citation>
    <scope>NUCLEOTIDE SEQUENCE [LARGE SCALE GENOMIC DNA]</scope>
    <source>
        <strain evidence="11 12">4G11</strain>
    </source>
</reference>
<evidence type="ECO:0000256" key="8">
    <source>
        <dbReference type="ARBA" id="ARBA00022842"/>
    </source>
</evidence>
<evidence type="ECO:0000256" key="6">
    <source>
        <dbReference type="ARBA" id="ARBA00022723"/>
    </source>
</evidence>
<keyword evidence="5" id="KW-0808">Transferase</keyword>
<evidence type="ECO:0000256" key="4">
    <source>
        <dbReference type="ARBA" id="ARBA00022630"/>
    </source>
</evidence>
<evidence type="ECO:0000256" key="5">
    <source>
        <dbReference type="ARBA" id="ARBA00022679"/>
    </source>
</evidence>
<dbReference type="Proteomes" id="UP000231516">
    <property type="component" value="Unassembled WGS sequence"/>
</dbReference>
<evidence type="ECO:0000256" key="7">
    <source>
        <dbReference type="ARBA" id="ARBA00022827"/>
    </source>
</evidence>
<evidence type="ECO:0000256" key="10">
    <source>
        <dbReference type="ARBA" id="ARBA00048540"/>
    </source>
</evidence>
<keyword evidence="4" id="KW-0285">Flavoprotein</keyword>
<dbReference type="InterPro" id="IPR024932">
    <property type="entry name" value="ApbE"/>
</dbReference>
<dbReference type="GO" id="GO:0046872">
    <property type="term" value="F:metal ion binding"/>
    <property type="evidence" value="ECO:0007669"/>
    <property type="project" value="UniProtKB-KW"/>
</dbReference>
<comment type="caution">
    <text evidence="11">The sequence shown here is derived from an EMBL/GenBank/DDBJ whole genome shotgun (WGS) entry which is preliminary data.</text>
</comment>
<dbReference type="EMBL" id="MDGM01000012">
    <property type="protein sequence ID" value="PIB24630.1"/>
    <property type="molecule type" value="Genomic_DNA"/>
</dbReference>
<accession>A0A2G5K6X4</accession>
<dbReference type="AlphaFoldDB" id="A0A2G5K6X4"/>
<evidence type="ECO:0000256" key="2">
    <source>
        <dbReference type="ARBA" id="ARBA00011955"/>
    </source>
</evidence>
<organism evidence="11 12">
    <name type="scientific">Paramylibacter kogurei</name>
    <dbReference type="NCBI Taxonomy" id="1889778"/>
    <lineage>
        <taxon>Bacteria</taxon>
        <taxon>Pseudomonadati</taxon>
        <taxon>Pseudomonadota</taxon>
        <taxon>Alphaproteobacteria</taxon>
        <taxon>Rhodobacterales</taxon>
        <taxon>Paracoccaceae</taxon>
        <taxon>Paramylibacter</taxon>
    </lineage>
</organism>
<dbReference type="EC" id="2.7.1.180" evidence="2"/>
<keyword evidence="7" id="KW-0274">FAD</keyword>
<evidence type="ECO:0000313" key="11">
    <source>
        <dbReference type="EMBL" id="PIB24630.1"/>
    </source>
</evidence>
<dbReference type="InterPro" id="IPR003374">
    <property type="entry name" value="ApbE-like_sf"/>
</dbReference>
<evidence type="ECO:0000256" key="1">
    <source>
        <dbReference type="ARBA" id="ARBA00001946"/>
    </source>
</evidence>
<comment type="catalytic activity">
    <reaction evidence="10">
        <text>L-threonyl-[protein] + FAD = FMN-L-threonyl-[protein] + AMP + H(+)</text>
        <dbReference type="Rhea" id="RHEA:36847"/>
        <dbReference type="Rhea" id="RHEA-COMP:11060"/>
        <dbReference type="Rhea" id="RHEA-COMP:11061"/>
        <dbReference type="ChEBI" id="CHEBI:15378"/>
        <dbReference type="ChEBI" id="CHEBI:30013"/>
        <dbReference type="ChEBI" id="CHEBI:57692"/>
        <dbReference type="ChEBI" id="CHEBI:74257"/>
        <dbReference type="ChEBI" id="CHEBI:456215"/>
        <dbReference type="EC" id="2.7.1.180"/>
    </reaction>
</comment>
<name>A0A2G5K6X4_9RHOB</name>